<keyword evidence="6" id="KW-1185">Reference proteome</keyword>
<evidence type="ECO:0000313" key="7">
    <source>
        <dbReference type="RefSeq" id="XP_017659690.1"/>
    </source>
</evidence>
<comment type="subcellular location">
    <subcellularLocation>
        <location evidence="1">Secreted</location>
    </subcellularLocation>
</comment>
<dbReference type="PANTHER" id="PTHR10500">
    <property type="entry name" value="BETA-MICROSEMINOPROTEIN"/>
    <property type="match status" value="1"/>
</dbReference>
<feature type="signal peptide" evidence="5">
    <location>
        <begin position="1"/>
        <end position="20"/>
    </location>
</feature>
<evidence type="ECO:0000256" key="1">
    <source>
        <dbReference type="ARBA" id="ARBA00004613"/>
    </source>
</evidence>
<evidence type="ECO:0000256" key="5">
    <source>
        <dbReference type="SAM" id="SignalP"/>
    </source>
</evidence>
<organism evidence="6 7">
    <name type="scientific">Lepidothrix coronata</name>
    <name type="common">blue-crowned manakin</name>
    <dbReference type="NCBI Taxonomy" id="321398"/>
    <lineage>
        <taxon>Eukaryota</taxon>
        <taxon>Metazoa</taxon>
        <taxon>Chordata</taxon>
        <taxon>Craniata</taxon>
        <taxon>Vertebrata</taxon>
        <taxon>Euteleostomi</taxon>
        <taxon>Archelosauria</taxon>
        <taxon>Archosauria</taxon>
        <taxon>Dinosauria</taxon>
        <taxon>Saurischia</taxon>
        <taxon>Theropoda</taxon>
        <taxon>Coelurosauria</taxon>
        <taxon>Aves</taxon>
        <taxon>Neognathae</taxon>
        <taxon>Neoaves</taxon>
        <taxon>Telluraves</taxon>
        <taxon>Australaves</taxon>
        <taxon>Passeriformes</taxon>
        <taxon>Pipridae</taxon>
        <taxon>Lepidothrix</taxon>
    </lineage>
</organism>
<evidence type="ECO:0000313" key="6">
    <source>
        <dbReference type="Proteomes" id="UP000504624"/>
    </source>
</evidence>
<evidence type="ECO:0000256" key="4">
    <source>
        <dbReference type="ARBA" id="ARBA00023157"/>
    </source>
</evidence>
<dbReference type="Gene3D" id="2.10.70.10">
    <property type="entry name" value="Complement Module, domain 1"/>
    <property type="match status" value="1"/>
</dbReference>
<dbReference type="GO" id="GO:0005576">
    <property type="term" value="C:extracellular region"/>
    <property type="evidence" value="ECO:0007669"/>
    <property type="project" value="UniProtKB-SubCell"/>
</dbReference>
<dbReference type="GeneID" id="108492172"/>
<comment type="similarity">
    <text evidence="2">Belongs to the beta-microseminoprotein family.</text>
</comment>
<accession>A0A6J0GCX0</accession>
<dbReference type="OrthoDB" id="9969981at2759"/>
<keyword evidence="3" id="KW-0964">Secreted</keyword>
<dbReference type="Pfam" id="PF05825">
    <property type="entry name" value="PSP94"/>
    <property type="match status" value="1"/>
</dbReference>
<keyword evidence="5" id="KW-0732">Signal</keyword>
<sequence length="111" mass="12509">MKSFLAFLVAMGIIVALGDAYCFSKRYKPGKADKGCMLNGKLYPLGHIERTEDCHRCDCSRTEMRCCSIFSTPVAYDEENCEVIFNEESCDYDVVQKNDPSKECSRVARVG</sequence>
<reference evidence="7" key="1">
    <citation type="submission" date="2025-08" db="UniProtKB">
        <authorList>
            <consortium name="RefSeq"/>
        </authorList>
    </citation>
    <scope>IDENTIFICATION</scope>
</reference>
<dbReference type="Gene3D" id="2.20.25.590">
    <property type="match status" value="1"/>
</dbReference>
<dbReference type="InterPro" id="IPR008735">
    <property type="entry name" value="PSP94"/>
</dbReference>
<gene>
    <name evidence="7" type="primary">LOC108492172</name>
</gene>
<evidence type="ECO:0000256" key="3">
    <source>
        <dbReference type="ARBA" id="ARBA00022525"/>
    </source>
</evidence>
<dbReference type="PANTHER" id="PTHR10500:SF7">
    <property type="entry name" value="BETA-MICROSEMINOPROTEIN"/>
    <property type="match status" value="1"/>
</dbReference>
<name>A0A6J0GCX0_9PASS</name>
<evidence type="ECO:0000256" key="2">
    <source>
        <dbReference type="ARBA" id="ARBA00010352"/>
    </source>
</evidence>
<feature type="chain" id="PRO_5027095282" evidence="5">
    <location>
        <begin position="21"/>
        <end position="111"/>
    </location>
</feature>
<protein>
    <submittedName>
        <fullName evidence="7">Beta-microseminoprotein-like</fullName>
    </submittedName>
</protein>
<dbReference type="RefSeq" id="XP_017659690.1">
    <property type="nucleotide sequence ID" value="XM_017804201.1"/>
</dbReference>
<proteinExistence type="inferred from homology"/>
<dbReference type="Proteomes" id="UP000504624">
    <property type="component" value="Unplaced"/>
</dbReference>
<keyword evidence="4" id="KW-1015">Disulfide bond</keyword>
<dbReference type="AlphaFoldDB" id="A0A6J0GCX0"/>